<dbReference type="InterPro" id="IPR005320">
    <property type="entry name" value="Peptidase_S51"/>
</dbReference>
<dbReference type="Gene3D" id="3.40.50.880">
    <property type="match status" value="1"/>
</dbReference>
<dbReference type="Pfam" id="PF03575">
    <property type="entry name" value="Peptidase_S51"/>
    <property type="match status" value="1"/>
</dbReference>
<evidence type="ECO:0000256" key="2">
    <source>
        <dbReference type="ARBA" id="ARBA00022670"/>
    </source>
</evidence>
<evidence type="ECO:0000256" key="3">
    <source>
        <dbReference type="ARBA" id="ARBA00022801"/>
    </source>
</evidence>
<accession>A0A087BCF1</accession>
<comment type="caution">
    <text evidence="5">The sequence shown here is derived from an EMBL/GenBank/DDBJ whole genome shotgun (WGS) entry which is preliminary data.</text>
</comment>
<dbReference type="Proteomes" id="UP000029052">
    <property type="component" value="Unassembled WGS sequence"/>
</dbReference>
<dbReference type="InterPro" id="IPR029062">
    <property type="entry name" value="Class_I_gatase-like"/>
</dbReference>
<sequence>MRLLLASSMFAVTPALRALVREPRGKSVAFIPTASYAERYGGAGRLMAARLRMLGMRVHVLDVARVPARSSVGDGFSDTRQCEQYRRAAHILRSADMFYVCGGNTFYLLQELRESGAADIIRERVMQGVPYVGESAGSVVAAPDISYIGLMDARDKAPRLESTCGLSLIQGAVVPHVDSHMMGAEAKDILRLYGKYAPSSGACPTCAPVPFIPLRNDQALVVDGNRKRVVTHRTLAGALSRSWF</sequence>
<evidence type="ECO:0000256" key="4">
    <source>
        <dbReference type="ARBA" id="ARBA00022825"/>
    </source>
</evidence>
<dbReference type="PANTHER" id="PTHR20842">
    <property type="entry name" value="PROTEASE S51 ALPHA-ASPARTYL DIPEPTIDASE"/>
    <property type="match status" value="1"/>
</dbReference>
<comment type="similarity">
    <text evidence="1">Belongs to the peptidase S51 family.</text>
</comment>
<protein>
    <submittedName>
        <fullName evidence="5">Peptidase E</fullName>
        <ecNumber evidence="5">3.4.13.21</ecNumber>
    </submittedName>
</protein>
<keyword evidence="2" id="KW-0645">Protease</keyword>
<keyword evidence="6" id="KW-1185">Reference proteome</keyword>
<evidence type="ECO:0000313" key="6">
    <source>
        <dbReference type="Proteomes" id="UP000029052"/>
    </source>
</evidence>
<proteinExistence type="inferred from homology"/>
<dbReference type="AlphaFoldDB" id="A0A087BCF1"/>
<dbReference type="eggNOG" id="COG3340">
    <property type="taxonomic scope" value="Bacteria"/>
</dbReference>
<evidence type="ECO:0000313" key="5">
    <source>
        <dbReference type="EMBL" id="KFI68701.1"/>
    </source>
</evidence>
<keyword evidence="5" id="KW-0224">Dipeptidase</keyword>
<dbReference type="GO" id="GO:0008236">
    <property type="term" value="F:serine-type peptidase activity"/>
    <property type="evidence" value="ECO:0007669"/>
    <property type="project" value="UniProtKB-KW"/>
</dbReference>
<dbReference type="SUPFAM" id="SSF52317">
    <property type="entry name" value="Class I glutamine amidotransferase-like"/>
    <property type="match status" value="1"/>
</dbReference>
<reference evidence="5 6" key="1">
    <citation type="submission" date="2014-03" db="EMBL/GenBank/DDBJ databases">
        <title>Genomics of Bifidobacteria.</title>
        <authorList>
            <person name="Ventura M."/>
            <person name="Milani C."/>
            <person name="Lugli G.A."/>
        </authorList>
    </citation>
    <scope>NUCLEOTIDE SEQUENCE [LARGE SCALE GENOMIC DNA]</scope>
    <source>
        <strain evidence="5 6">LMG 11591</strain>
    </source>
</reference>
<dbReference type="PANTHER" id="PTHR20842:SF0">
    <property type="entry name" value="ALPHA-ASPARTYL DIPEPTIDASE"/>
    <property type="match status" value="1"/>
</dbReference>
<name>A0A087BCF1_9BIFI</name>
<organism evidence="5 6">
    <name type="scientific">Bifidobacterium magnum</name>
    <dbReference type="NCBI Taxonomy" id="1692"/>
    <lineage>
        <taxon>Bacteria</taxon>
        <taxon>Bacillati</taxon>
        <taxon>Actinomycetota</taxon>
        <taxon>Actinomycetes</taxon>
        <taxon>Bifidobacteriales</taxon>
        <taxon>Bifidobacteriaceae</taxon>
        <taxon>Bifidobacterium</taxon>
    </lineage>
</organism>
<dbReference type="STRING" id="1692.BMAGN_0571"/>
<keyword evidence="3 5" id="KW-0378">Hydrolase</keyword>
<gene>
    <name evidence="5" type="ORF">BMAGN_0571</name>
</gene>
<dbReference type="EC" id="3.4.13.21" evidence="5"/>
<keyword evidence="4" id="KW-0720">Serine protease</keyword>
<dbReference type="GO" id="GO:0016805">
    <property type="term" value="F:dipeptidase activity"/>
    <property type="evidence" value="ECO:0007669"/>
    <property type="project" value="UniProtKB-KW"/>
</dbReference>
<dbReference type="GO" id="GO:0006508">
    <property type="term" value="P:proteolysis"/>
    <property type="evidence" value="ECO:0007669"/>
    <property type="project" value="UniProtKB-KW"/>
</dbReference>
<dbReference type="EMBL" id="JGZB01000003">
    <property type="protein sequence ID" value="KFI68701.1"/>
    <property type="molecule type" value="Genomic_DNA"/>
</dbReference>
<evidence type="ECO:0000256" key="1">
    <source>
        <dbReference type="ARBA" id="ARBA00006534"/>
    </source>
</evidence>